<dbReference type="PANTHER" id="PTHR24006">
    <property type="entry name" value="UBIQUITIN CARBOXYL-TERMINAL HYDROLASE"/>
    <property type="match status" value="1"/>
</dbReference>
<name>A0A813WNG4_9BILA</name>
<dbReference type="AlphaFoldDB" id="A0A813WNG4"/>
<dbReference type="InterPro" id="IPR050164">
    <property type="entry name" value="Peptidase_C19"/>
</dbReference>
<dbReference type="PROSITE" id="PS00973">
    <property type="entry name" value="USP_2"/>
    <property type="match status" value="1"/>
</dbReference>
<feature type="region of interest" description="Disordered" evidence="3">
    <location>
        <begin position="934"/>
        <end position="989"/>
    </location>
</feature>
<keyword evidence="1" id="KW-0645">Protease</keyword>
<accession>A0A813WNG4</accession>
<comment type="similarity">
    <text evidence="1">Belongs to the peptidase C19 family.</text>
</comment>
<protein>
    <recommendedName>
        <fullName evidence="1">Ubiquitin carboxyl-terminal hydrolase</fullName>
        <ecNumber evidence="1">3.4.19.12</ecNumber>
    </recommendedName>
</protein>
<evidence type="ECO:0000256" key="1">
    <source>
        <dbReference type="RuleBase" id="RU366025"/>
    </source>
</evidence>
<dbReference type="InterPro" id="IPR001394">
    <property type="entry name" value="Peptidase_C19_UCH"/>
</dbReference>
<dbReference type="PROSITE" id="PS00972">
    <property type="entry name" value="USP_1"/>
    <property type="match status" value="1"/>
</dbReference>
<reference evidence="5" key="1">
    <citation type="submission" date="2021-02" db="EMBL/GenBank/DDBJ databases">
        <authorList>
            <person name="Nowell W R."/>
        </authorList>
    </citation>
    <scope>NUCLEOTIDE SEQUENCE</scope>
    <source>
        <strain evidence="5">Ploen Becks lab</strain>
    </source>
</reference>
<evidence type="ECO:0000259" key="4">
    <source>
        <dbReference type="PROSITE" id="PS50235"/>
    </source>
</evidence>
<dbReference type="Pfam" id="PF00443">
    <property type="entry name" value="UCH"/>
    <property type="match status" value="1"/>
</dbReference>
<evidence type="ECO:0000313" key="5">
    <source>
        <dbReference type="EMBL" id="CAF0860629.1"/>
    </source>
</evidence>
<keyword evidence="2" id="KW-0175">Coiled coil</keyword>
<dbReference type="PANTHER" id="PTHR24006:SF908">
    <property type="entry name" value="DEUBIQUITINATING APOPTOTIC INHIBITOR, ISOFORM A"/>
    <property type="match status" value="1"/>
</dbReference>
<proteinExistence type="inferred from homology"/>
<dbReference type="InterPro" id="IPR038765">
    <property type="entry name" value="Papain-like_cys_pep_sf"/>
</dbReference>
<comment type="caution">
    <text evidence="5">The sequence shown here is derived from an EMBL/GenBank/DDBJ whole genome shotgun (WGS) entry which is preliminary data.</text>
</comment>
<keyword evidence="1" id="KW-0378">Hydrolase</keyword>
<dbReference type="EMBL" id="CAJNOC010001389">
    <property type="protein sequence ID" value="CAF0860629.1"/>
    <property type="molecule type" value="Genomic_DNA"/>
</dbReference>
<dbReference type="GO" id="GO:0016579">
    <property type="term" value="P:protein deubiquitination"/>
    <property type="evidence" value="ECO:0007669"/>
    <property type="project" value="InterPro"/>
</dbReference>
<evidence type="ECO:0000313" key="6">
    <source>
        <dbReference type="Proteomes" id="UP000663879"/>
    </source>
</evidence>
<dbReference type="OrthoDB" id="2420415at2759"/>
<dbReference type="InterPro" id="IPR018200">
    <property type="entry name" value="USP_CS"/>
</dbReference>
<evidence type="ECO:0000256" key="2">
    <source>
        <dbReference type="SAM" id="Coils"/>
    </source>
</evidence>
<dbReference type="EC" id="3.4.19.12" evidence="1"/>
<keyword evidence="1" id="KW-0788">Thiol protease</keyword>
<feature type="coiled-coil region" evidence="2">
    <location>
        <begin position="664"/>
        <end position="691"/>
    </location>
</feature>
<dbReference type="GO" id="GO:0006508">
    <property type="term" value="P:proteolysis"/>
    <property type="evidence" value="ECO:0007669"/>
    <property type="project" value="UniProtKB-KW"/>
</dbReference>
<evidence type="ECO:0000256" key="3">
    <source>
        <dbReference type="SAM" id="MobiDB-lite"/>
    </source>
</evidence>
<comment type="catalytic activity">
    <reaction evidence="1">
        <text>Thiol-dependent hydrolysis of ester, thioester, amide, peptide and isopeptide bonds formed by the C-terminal Gly of ubiquitin (a 76-residue protein attached to proteins as an intracellular targeting signal).</text>
        <dbReference type="EC" id="3.4.19.12"/>
    </reaction>
</comment>
<organism evidence="5 6">
    <name type="scientific">Brachionus calyciflorus</name>
    <dbReference type="NCBI Taxonomy" id="104777"/>
    <lineage>
        <taxon>Eukaryota</taxon>
        <taxon>Metazoa</taxon>
        <taxon>Spiralia</taxon>
        <taxon>Gnathifera</taxon>
        <taxon>Rotifera</taxon>
        <taxon>Eurotatoria</taxon>
        <taxon>Monogononta</taxon>
        <taxon>Pseudotrocha</taxon>
        <taxon>Ploima</taxon>
        <taxon>Brachionidae</taxon>
        <taxon>Brachionus</taxon>
    </lineage>
</organism>
<dbReference type="SUPFAM" id="SSF54001">
    <property type="entry name" value="Cysteine proteinases"/>
    <property type="match status" value="1"/>
</dbReference>
<dbReference type="GO" id="GO:0004843">
    <property type="term" value="F:cysteine-type deubiquitinase activity"/>
    <property type="evidence" value="ECO:0007669"/>
    <property type="project" value="UniProtKB-UniRule"/>
</dbReference>
<dbReference type="InterPro" id="IPR049407">
    <property type="entry name" value="Usp38-like_N"/>
</dbReference>
<dbReference type="Gene3D" id="3.90.70.10">
    <property type="entry name" value="Cysteine proteinases"/>
    <property type="match status" value="1"/>
</dbReference>
<sequence length="989" mass="115621">MSELIVGILKSSNPIKLKNAFIDKIVSTNALFKVEKLNLNILLTDLEKIWSLIINPTKFTSITSENNFTLYNKALKERYQNLKENYEIVKKVLENLDQNSDKIQFDPSVYIIHLSELFKSIFEIDLNNRDFNVILLKNTILLIITWFHLIVNSFTSNIEFILNMIQLLNTLNSNISSKQNNLINFYFFIQNDSFFCSEYLHLIKSFNLNDLMITLITSNYNKDKQELVENTEFEVISLFLNSFCYKQHLATQQQLDLMVKYEIYSQPSVFQEIFINLKEAANLMKSYLNQSNRLFEWTLKYLFDLLSDFNTIATHSANNLSHEEFMLLVNQHINGLNFYCAEFFKCFDVNLAELTINNYFNEAASMNTPIDDVSVKTLLFSLVYFLSWPFDNIIDQWIRLLMTILAIKLQKFQLLVETCKDTIDFVITQCQNRSTRLSSLNVLYFYIFNYQHSPALFNKVCPKITEILLELKPKENDQKTELQRNIDQKCFKELSMLCYISISNFGGYPEIYKNIIDIIKDEVDTTNIETFRKKFLIEKNSLKYTKPSVIETSKSQKVQNEIIIDDEVVGMTKFRPNVTGLINLGNTCYLNCIMQSLFESKKFVRSILEIDLDELCSDESSFLRQIQILFSIMYLTNRPAIKASNFVKFCTPSWFKFGQQQDSSEFLIFLLDNLNEQLKLLENNAISQQHSKLIQNTFGINLTTECECTKCHTKTTRTDTSFYLPLSFPNQTNEIHKKNVQELIDNFFKPEKLSLETENPYSCSNCHSLQTANKKVILNQTANNKLPDYLIFSLNRFIYKQTSEGLQNIKIMDQLVYSEQVEINTVFENQNKVEKYQLNSIVVHSGSSIHYGHYYSYINNRSTDNKKEWLIANDSHISRASYDSLISNLNLFQNDTPYVLFYKKKDLDEPEDVKISSKKLIDIIVKDNQNYQTEQKQREFKKSSNSTHDDKDGINGKYSNYFKDDDNDEKGPESTYLNSQSDSGPRFIF</sequence>
<dbReference type="GO" id="GO:0005634">
    <property type="term" value="C:nucleus"/>
    <property type="evidence" value="ECO:0007669"/>
    <property type="project" value="TreeGrafter"/>
</dbReference>
<dbReference type="InterPro" id="IPR028889">
    <property type="entry name" value="USP"/>
</dbReference>
<keyword evidence="1" id="KW-0833">Ubl conjugation pathway</keyword>
<keyword evidence="6" id="KW-1185">Reference proteome</keyword>
<gene>
    <name evidence="5" type="ORF">OXX778_LOCUS9420</name>
</gene>
<dbReference type="Pfam" id="PF21246">
    <property type="entry name" value="Usp38-like_N"/>
    <property type="match status" value="1"/>
</dbReference>
<feature type="compositionally biased region" description="Basic and acidic residues" evidence="3">
    <location>
        <begin position="935"/>
        <end position="954"/>
    </location>
</feature>
<dbReference type="PROSITE" id="PS50235">
    <property type="entry name" value="USP_3"/>
    <property type="match status" value="1"/>
</dbReference>
<feature type="coiled-coil region" evidence="2">
    <location>
        <begin position="72"/>
        <end position="99"/>
    </location>
</feature>
<dbReference type="GO" id="GO:0005829">
    <property type="term" value="C:cytosol"/>
    <property type="evidence" value="ECO:0007669"/>
    <property type="project" value="TreeGrafter"/>
</dbReference>
<feature type="domain" description="USP" evidence="4">
    <location>
        <begin position="579"/>
        <end position="905"/>
    </location>
</feature>
<dbReference type="Proteomes" id="UP000663879">
    <property type="component" value="Unassembled WGS sequence"/>
</dbReference>